<dbReference type="GO" id="GO:0051539">
    <property type="term" value="F:4 iron, 4 sulfur cluster binding"/>
    <property type="evidence" value="ECO:0007669"/>
    <property type="project" value="UniProtKB-KW"/>
</dbReference>
<dbReference type="AlphaFoldDB" id="A0A1T4L919"/>
<dbReference type="RefSeq" id="WP_078806530.1">
    <property type="nucleotide sequence ID" value="NZ_FUXI01000005.1"/>
</dbReference>
<evidence type="ECO:0000256" key="2">
    <source>
        <dbReference type="ARBA" id="ARBA00022485"/>
    </source>
</evidence>
<organism evidence="9 10">
    <name type="scientific">Pilibacter termitis</name>
    <dbReference type="NCBI Taxonomy" id="263852"/>
    <lineage>
        <taxon>Bacteria</taxon>
        <taxon>Bacillati</taxon>
        <taxon>Bacillota</taxon>
        <taxon>Bacilli</taxon>
        <taxon>Lactobacillales</taxon>
        <taxon>Enterococcaceae</taxon>
        <taxon>Pilibacter</taxon>
    </lineage>
</organism>
<dbReference type="OrthoDB" id="9767754at2"/>
<evidence type="ECO:0000313" key="9">
    <source>
        <dbReference type="EMBL" id="SJZ51262.1"/>
    </source>
</evidence>
<dbReference type="Pfam" id="PF13534">
    <property type="entry name" value="Fer4_17"/>
    <property type="match status" value="1"/>
</dbReference>
<dbReference type="Proteomes" id="UP000190328">
    <property type="component" value="Unassembled WGS sequence"/>
</dbReference>
<keyword evidence="7" id="KW-0411">Iron-sulfur</keyword>
<keyword evidence="4" id="KW-0677">Repeat</keyword>
<dbReference type="SUPFAM" id="SSF142019">
    <property type="entry name" value="Nqo1 FMN-binding domain-like"/>
    <property type="match status" value="1"/>
</dbReference>
<dbReference type="Pfam" id="PF01512">
    <property type="entry name" value="Complex1_51K"/>
    <property type="match status" value="1"/>
</dbReference>
<dbReference type="Gene3D" id="3.40.50.11540">
    <property type="entry name" value="NADH-ubiquinone oxidoreductase 51kDa subunit"/>
    <property type="match status" value="1"/>
</dbReference>
<keyword evidence="5" id="KW-0249">Electron transport</keyword>
<gene>
    <name evidence="9" type="ORF">SAMN02745116_00570</name>
</gene>
<dbReference type="InterPro" id="IPR026902">
    <property type="entry name" value="RnfC_N"/>
</dbReference>
<keyword evidence="2" id="KW-0004">4Fe-4S</keyword>
<evidence type="ECO:0000256" key="5">
    <source>
        <dbReference type="ARBA" id="ARBA00022982"/>
    </source>
</evidence>
<dbReference type="GO" id="GO:0016020">
    <property type="term" value="C:membrane"/>
    <property type="evidence" value="ECO:0007669"/>
    <property type="project" value="InterPro"/>
</dbReference>
<dbReference type="InterPro" id="IPR011538">
    <property type="entry name" value="Nuo51_FMN-bd"/>
</dbReference>
<dbReference type="InterPro" id="IPR017900">
    <property type="entry name" value="4Fe4S_Fe_S_CS"/>
</dbReference>
<dbReference type="PROSITE" id="PS00198">
    <property type="entry name" value="4FE4S_FER_1"/>
    <property type="match status" value="1"/>
</dbReference>
<dbReference type="GO" id="GO:0046872">
    <property type="term" value="F:metal ion binding"/>
    <property type="evidence" value="ECO:0007669"/>
    <property type="project" value="UniProtKB-KW"/>
</dbReference>
<dbReference type="PROSITE" id="PS51379">
    <property type="entry name" value="4FE4S_FER_2"/>
    <property type="match status" value="1"/>
</dbReference>
<dbReference type="InterPro" id="IPR010208">
    <property type="entry name" value="Ion_transpt_RnfC/RsxC"/>
</dbReference>
<protein>
    <submittedName>
        <fullName evidence="9">Na+-translocating ferredoxin:NAD+ oxidoreductase RNF, RnfC subunit</fullName>
    </submittedName>
</protein>
<dbReference type="PANTHER" id="PTHR43034">
    <property type="entry name" value="ION-TRANSLOCATING OXIDOREDUCTASE COMPLEX SUBUNIT C"/>
    <property type="match status" value="1"/>
</dbReference>
<keyword evidence="10" id="KW-1185">Reference proteome</keyword>
<dbReference type="Pfam" id="PF10531">
    <property type="entry name" value="SLBB"/>
    <property type="match status" value="1"/>
</dbReference>
<keyword evidence="3" id="KW-0479">Metal-binding</keyword>
<name>A0A1T4L919_9ENTE</name>
<dbReference type="PANTHER" id="PTHR43034:SF2">
    <property type="entry name" value="ION-TRANSLOCATING OXIDOREDUCTASE COMPLEX SUBUNIT C"/>
    <property type="match status" value="1"/>
</dbReference>
<dbReference type="InterPro" id="IPR017054">
    <property type="entry name" value="PduS"/>
</dbReference>
<evidence type="ECO:0000256" key="1">
    <source>
        <dbReference type="ARBA" id="ARBA00022448"/>
    </source>
</evidence>
<dbReference type="SUPFAM" id="SSF142984">
    <property type="entry name" value="Nqo1 middle domain-like"/>
    <property type="match status" value="1"/>
</dbReference>
<evidence type="ECO:0000256" key="6">
    <source>
        <dbReference type="ARBA" id="ARBA00023004"/>
    </source>
</evidence>
<evidence type="ECO:0000256" key="7">
    <source>
        <dbReference type="ARBA" id="ARBA00023014"/>
    </source>
</evidence>
<proteinExistence type="predicted"/>
<keyword evidence="6" id="KW-0408">Iron</keyword>
<evidence type="ECO:0000313" key="10">
    <source>
        <dbReference type="Proteomes" id="UP000190328"/>
    </source>
</evidence>
<dbReference type="GO" id="GO:0009055">
    <property type="term" value="F:electron transfer activity"/>
    <property type="evidence" value="ECO:0007669"/>
    <property type="project" value="InterPro"/>
</dbReference>
<dbReference type="InterPro" id="IPR019554">
    <property type="entry name" value="Soluble_ligand-bd"/>
</dbReference>
<reference evidence="9 10" key="1">
    <citation type="submission" date="2017-02" db="EMBL/GenBank/DDBJ databases">
        <authorList>
            <person name="Peterson S.W."/>
        </authorList>
    </citation>
    <scope>NUCLEOTIDE SEQUENCE [LARGE SCALE GENOMIC DNA]</scope>
    <source>
        <strain evidence="9 10">ATCC BAA-1030</strain>
    </source>
</reference>
<dbReference type="Pfam" id="PF13375">
    <property type="entry name" value="RnfC_N"/>
    <property type="match status" value="1"/>
</dbReference>
<sequence>MSSIIESIKNAGVVGAGGAGFPTHEKLNATVEYLIINAAECEPLLKTDHYVMRNHAIEIVKAILTMKEHTKAKYAVIATKRYYTQEIESLNLAIKELQADVTLKLMDNYYPAGDEQLMVYEVTGRIVPPAAIPLSVGCIVSNVTTMLNIYRAVFENQPVITKQLTITGAVNQPTLVETPIGTPFEKLLEVAGGSDLENFLFIDGGPMMGKLFTDKELSQKVVTKTSSGIILKEDEGYLSKLKHQTLDQIFLEASSACIQCSLCTELCPRQNLGHEVFPHKVMRYFGGAAKSYEIEENEILKGAKICSECGICEVIACPMGLSPRQVNKFVKSVLGKNGVRYQTEKKCFAPHPMREYRQINPKNILIKMGLKKYENISLKQMKHIEVNEVFIPLKMHIGAPSVPIVKIGDFVHVGDLIASIPENSLGANIHASISGKVMNVTNNEIHIKRTEK</sequence>
<dbReference type="STRING" id="263852.SAMN02745116_00570"/>
<dbReference type="EMBL" id="FUXI01000005">
    <property type="protein sequence ID" value="SJZ51262.1"/>
    <property type="molecule type" value="Genomic_DNA"/>
</dbReference>
<dbReference type="Gene3D" id="3.10.20.600">
    <property type="match status" value="1"/>
</dbReference>
<dbReference type="InterPro" id="IPR017896">
    <property type="entry name" value="4Fe4S_Fe-S-bd"/>
</dbReference>
<dbReference type="PIRSF" id="PIRSF036408">
    <property type="entry name" value="PduS_prd"/>
    <property type="match status" value="1"/>
</dbReference>
<evidence type="ECO:0000259" key="8">
    <source>
        <dbReference type="PROSITE" id="PS51379"/>
    </source>
</evidence>
<evidence type="ECO:0000256" key="3">
    <source>
        <dbReference type="ARBA" id="ARBA00022723"/>
    </source>
</evidence>
<dbReference type="Gene3D" id="3.30.70.20">
    <property type="match status" value="1"/>
</dbReference>
<feature type="domain" description="4Fe-4S ferredoxin-type" evidence="8">
    <location>
        <begin position="247"/>
        <end position="277"/>
    </location>
</feature>
<dbReference type="InterPro" id="IPR037225">
    <property type="entry name" value="Nuo51_FMN-bd_sf"/>
</dbReference>
<keyword evidence="1" id="KW-0813">Transport</keyword>
<accession>A0A1T4L919</accession>
<dbReference type="SUPFAM" id="SSF46548">
    <property type="entry name" value="alpha-helical ferredoxin"/>
    <property type="match status" value="1"/>
</dbReference>
<evidence type="ECO:0000256" key="4">
    <source>
        <dbReference type="ARBA" id="ARBA00022737"/>
    </source>
</evidence>